<dbReference type="AlphaFoldDB" id="A0A9X3IW46"/>
<protein>
    <submittedName>
        <fullName evidence="4">VCBS repeat-containing protein</fullName>
    </submittedName>
</protein>
<comment type="caution">
    <text evidence="4">The sequence shown here is derived from an EMBL/GenBank/DDBJ whole genome shotgun (WGS) entry which is preliminary data.</text>
</comment>
<evidence type="ECO:0000313" key="5">
    <source>
        <dbReference type="Proteomes" id="UP001150924"/>
    </source>
</evidence>
<dbReference type="EMBL" id="JAPNKE010000002">
    <property type="protein sequence ID" value="MCY1005129.1"/>
    <property type="molecule type" value="Genomic_DNA"/>
</dbReference>
<keyword evidence="1 3" id="KW-0732">Signal</keyword>
<dbReference type="PANTHER" id="PTHR46580:SF4">
    <property type="entry name" value="ATP_GTP-BINDING PROTEIN"/>
    <property type="match status" value="1"/>
</dbReference>
<sequence>MQHAHAVLVLALALTAACLSSYYQPPAEGATADEGLTTTSTSSTSTGSPEVATGPKFDIPYPDLPDPACEQQPLAADCEPSCVSGWTAAAEVCDVEPFTAPAPFYPLLVDCSCSDSVDVVLVDLDHDGFDDIVSACSYESRAVVHYGGSQRPLACPVEHAVLSSPSSVAVADFDMDGHLDILAGGDDFGGGGALFSLLRGRGGRSFGPQELVLAPELPSTSRLTAADLDADGDPDLIAHDSGIAQVLLGDGLGGFVPGQTITLPPTCRIDSSDDLDGDALVDLVRACSEDGGVQFHRGDGHGGFADPAPLVASDQWIEALTIADLDGDLRRDLVLLRETDIAIAIAVAPGEYGPLEPIGPAFVGQAIAAVDLDGEDGLLEILVHGTDYNNPEHQTARTRLLTGDPQQGFTLTATLVHAQQVLSPHFGDFNGDGRLDLVFGHYLSAYNDGGIYYLESAP</sequence>
<dbReference type="RefSeq" id="WP_267766754.1">
    <property type="nucleotide sequence ID" value="NZ_JAPNKE010000002.1"/>
</dbReference>
<keyword evidence="5" id="KW-1185">Reference proteome</keyword>
<proteinExistence type="predicted"/>
<name>A0A9X3IW46_9BACT</name>
<organism evidence="4 5">
    <name type="scientific">Nannocystis pusilla</name>
    <dbReference type="NCBI Taxonomy" id="889268"/>
    <lineage>
        <taxon>Bacteria</taxon>
        <taxon>Pseudomonadati</taxon>
        <taxon>Myxococcota</taxon>
        <taxon>Polyangia</taxon>
        <taxon>Nannocystales</taxon>
        <taxon>Nannocystaceae</taxon>
        <taxon>Nannocystis</taxon>
    </lineage>
</organism>
<evidence type="ECO:0000313" key="4">
    <source>
        <dbReference type="EMBL" id="MCY1005129.1"/>
    </source>
</evidence>
<evidence type="ECO:0000256" key="2">
    <source>
        <dbReference type="SAM" id="MobiDB-lite"/>
    </source>
</evidence>
<evidence type="ECO:0000256" key="3">
    <source>
        <dbReference type="SAM" id="SignalP"/>
    </source>
</evidence>
<feature type="region of interest" description="Disordered" evidence="2">
    <location>
        <begin position="32"/>
        <end position="57"/>
    </location>
</feature>
<feature type="chain" id="PRO_5040938588" evidence="3">
    <location>
        <begin position="24"/>
        <end position="458"/>
    </location>
</feature>
<gene>
    <name evidence="4" type="ORF">OV079_05995</name>
</gene>
<accession>A0A9X3IW46</accession>
<dbReference type="PANTHER" id="PTHR46580">
    <property type="entry name" value="SENSOR KINASE-RELATED"/>
    <property type="match status" value="1"/>
</dbReference>
<dbReference type="InterPro" id="IPR028994">
    <property type="entry name" value="Integrin_alpha_N"/>
</dbReference>
<dbReference type="SUPFAM" id="SSF69318">
    <property type="entry name" value="Integrin alpha N-terminal domain"/>
    <property type="match status" value="2"/>
</dbReference>
<dbReference type="Gene3D" id="2.130.10.130">
    <property type="entry name" value="Integrin alpha, N-terminal"/>
    <property type="match status" value="2"/>
</dbReference>
<dbReference type="Proteomes" id="UP001150924">
    <property type="component" value="Unassembled WGS sequence"/>
</dbReference>
<feature type="compositionally biased region" description="Low complexity" evidence="2">
    <location>
        <begin position="37"/>
        <end position="46"/>
    </location>
</feature>
<evidence type="ECO:0000256" key="1">
    <source>
        <dbReference type="ARBA" id="ARBA00022729"/>
    </source>
</evidence>
<feature type="signal peptide" evidence="3">
    <location>
        <begin position="1"/>
        <end position="23"/>
    </location>
</feature>
<dbReference type="InterPro" id="IPR013517">
    <property type="entry name" value="FG-GAP"/>
</dbReference>
<reference evidence="4" key="1">
    <citation type="submission" date="2022-11" db="EMBL/GenBank/DDBJ databases">
        <title>Minimal conservation of predation-associated metabolite biosynthetic gene clusters underscores biosynthetic potential of Myxococcota including descriptions for ten novel species: Archangium lansinium sp. nov., Myxococcus landrumus sp. nov., Nannocystis bai.</title>
        <authorList>
            <person name="Ahearne A."/>
            <person name="Stevens C."/>
            <person name="Phillips K."/>
        </authorList>
    </citation>
    <scope>NUCLEOTIDE SEQUENCE</scope>
    <source>
        <strain evidence="4">Na p29</strain>
    </source>
</reference>
<dbReference type="Pfam" id="PF13517">
    <property type="entry name" value="FG-GAP_3"/>
    <property type="match status" value="3"/>
</dbReference>